<feature type="transmembrane region" description="Helical" evidence="3">
    <location>
        <begin position="359"/>
        <end position="377"/>
    </location>
</feature>
<evidence type="ECO:0000256" key="3">
    <source>
        <dbReference type="SAM" id="Phobius"/>
    </source>
</evidence>
<dbReference type="PANTHER" id="PTHR44227">
    <property type="match status" value="1"/>
</dbReference>
<name>A0A5B0X749_9GAMM</name>
<dbReference type="RefSeq" id="WP_149609944.1">
    <property type="nucleotide sequence ID" value="NZ_VTUX01000001.1"/>
</dbReference>
<evidence type="ECO:0000256" key="1">
    <source>
        <dbReference type="ARBA" id="ARBA00022737"/>
    </source>
</evidence>
<keyword evidence="5" id="KW-1185">Reference proteome</keyword>
<keyword evidence="2" id="KW-0802">TPR repeat</keyword>
<feature type="transmembrane region" description="Helical" evidence="3">
    <location>
        <begin position="304"/>
        <end position="323"/>
    </location>
</feature>
<keyword evidence="3" id="KW-1133">Transmembrane helix</keyword>
<proteinExistence type="predicted"/>
<feature type="transmembrane region" description="Helical" evidence="3">
    <location>
        <begin position="119"/>
        <end position="138"/>
    </location>
</feature>
<evidence type="ECO:0008006" key="6">
    <source>
        <dbReference type="Google" id="ProtNLM"/>
    </source>
</evidence>
<keyword evidence="1" id="KW-0677">Repeat</keyword>
<dbReference type="PANTHER" id="PTHR44227:SF3">
    <property type="entry name" value="PROTEIN O-MANNOSYL-TRANSFERASE TMTC4"/>
    <property type="match status" value="1"/>
</dbReference>
<organism evidence="4 5">
    <name type="scientific">Pseudohalioglobus sediminis</name>
    <dbReference type="NCBI Taxonomy" id="2606449"/>
    <lineage>
        <taxon>Bacteria</taxon>
        <taxon>Pseudomonadati</taxon>
        <taxon>Pseudomonadota</taxon>
        <taxon>Gammaproteobacteria</taxon>
        <taxon>Cellvibrionales</taxon>
        <taxon>Halieaceae</taxon>
        <taxon>Pseudohalioglobus</taxon>
    </lineage>
</organism>
<feature type="transmembrane region" description="Helical" evidence="3">
    <location>
        <begin position="383"/>
        <end position="402"/>
    </location>
</feature>
<feature type="transmembrane region" description="Helical" evidence="3">
    <location>
        <begin position="144"/>
        <end position="161"/>
    </location>
</feature>
<comment type="caution">
    <text evidence="4">The sequence shown here is derived from an EMBL/GenBank/DDBJ whole genome shotgun (WGS) entry which is preliminary data.</text>
</comment>
<dbReference type="EMBL" id="VTUX01000001">
    <property type="protein sequence ID" value="KAA1194475.1"/>
    <property type="molecule type" value="Genomic_DNA"/>
</dbReference>
<keyword evidence="3" id="KW-0472">Membrane</keyword>
<feature type="transmembrane region" description="Helical" evidence="3">
    <location>
        <begin position="226"/>
        <end position="245"/>
    </location>
</feature>
<feature type="transmembrane region" description="Helical" evidence="3">
    <location>
        <begin position="329"/>
        <end position="347"/>
    </location>
</feature>
<evidence type="ECO:0000313" key="5">
    <source>
        <dbReference type="Proteomes" id="UP000323708"/>
    </source>
</evidence>
<gene>
    <name evidence="4" type="ORF">F0M18_03330</name>
</gene>
<dbReference type="InterPro" id="IPR052346">
    <property type="entry name" value="O-mannosyl-transferase_TMTC"/>
</dbReference>
<feature type="transmembrane region" description="Helical" evidence="3">
    <location>
        <begin position="265"/>
        <end position="284"/>
    </location>
</feature>
<evidence type="ECO:0000313" key="4">
    <source>
        <dbReference type="EMBL" id="KAA1194475.1"/>
    </source>
</evidence>
<dbReference type="Proteomes" id="UP000323708">
    <property type="component" value="Unassembled WGS sequence"/>
</dbReference>
<reference evidence="4 5" key="1">
    <citation type="submission" date="2019-09" db="EMBL/GenBank/DDBJ databases">
        <authorList>
            <person name="Chen X.-Y."/>
        </authorList>
    </citation>
    <scope>NUCLEOTIDE SEQUENCE [LARGE SCALE GENOMIC DNA]</scope>
    <source>
        <strain evidence="4 5">NY5</strain>
    </source>
</reference>
<keyword evidence="3" id="KW-0812">Transmembrane</keyword>
<feature type="transmembrane region" description="Helical" evidence="3">
    <location>
        <begin position="86"/>
        <end position="107"/>
    </location>
</feature>
<evidence type="ECO:0000256" key="2">
    <source>
        <dbReference type="ARBA" id="ARBA00022803"/>
    </source>
</evidence>
<dbReference type="AlphaFoldDB" id="A0A5B0X749"/>
<accession>A0A5B0X749</accession>
<sequence length="639" mass="71720">MLPGLLAITAALYWSGLSGPFLFDDGPALTGNAYLTFDAGVFDQWRLATFSSDSGPLQRPLAMWSFAVNSVLAGGWDAFQVKLGNLLIHLACGCLVYLFAGVVVSRATNNLDRAGCNRVALLAAALWLLAPLHVSTVLYAVQRMAQLATLFTLAGLVLFVLRRERWAERGASTGELVATSMWLGLLLLLAAFSKENGVLLLWLLPVVEVTLYRGRWAGGHSRVVHMLGWAGVLVPVVLLVAATWLVPEFVQNRYAWREFTLQERLLTQLRLLWQYLYWLVFPDINAMGFQHDDIALSRSWSDPWTTWLAALAWLCAALLAWLARHHFPLLGFALLFYLVGHAMESSVWPLEMVYEHRSYLPSVGVFIALAVLLHTLLSRQQLVRPGLVSIVVVLVVATLLFLRVQVWSEPLRLSAVNVANHPDSSRSRYFLAESYLKRYRKLSASEPPAEDAGQYLVAARHEFEVMYQKNPRDFAALVMLYYLDSYHFRELQAYNDWFSKLQDVAATRALQASDRVALDVLLDCFEEKACDASPQQVGSLLDLLQSRYPGNVGLTLLRYRYLRSVDAPVQQRQTLLSDAHRARPGNLEVYPYYLGELAAVGDVSGVYEGIRQWLQYDRKQRHLGVISGVFAEPVGEASE</sequence>
<protein>
    <recommendedName>
        <fullName evidence="6">Tetratricopeptide repeat protein</fullName>
    </recommendedName>
</protein>